<keyword evidence="4" id="KW-0678">Repressor</keyword>
<accession>A0AAU7W7W1</accession>
<comment type="subunit">
    <text evidence="4">Homodimer; the beta-strands of each monomer intercalate to form a hydrophobic core, while the alpha-helices form wings that extend away from the core.</text>
</comment>
<evidence type="ECO:0000313" key="5">
    <source>
        <dbReference type="EMBL" id="XBX82519.1"/>
    </source>
</evidence>
<dbReference type="PANTHER" id="PTHR34984">
    <property type="entry name" value="CARBON STORAGE REGULATOR"/>
    <property type="match status" value="1"/>
</dbReference>
<comment type="subcellular location">
    <subcellularLocation>
        <location evidence="4">Cytoplasm</location>
    </subcellularLocation>
</comment>
<organism evidence="5">
    <name type="scientific">Agromyces sp. G08B096</name>
    <dbReference type="NCBI Taxonomy" id="3156399"/>
    <lineage>
        <taxon>Bacteria</taxon>
        <taxon>Bacillati</taxon>
        <taxon>Actinomycetota</taxon>
        <taxon>Actinomycetes</taxon>
        <taxon>Micrococcales</taxon>
        <taxon>Microbacteriaceae</taxon>
        <taxon>Agromyces</taxon>
    </lineage>
</organism>
<dbReference type="InterPro" id="IPR036107">
    <property type="entry name" value="CsrA_sf"/>
</dbReference>
<reference evidence="5" key="1">
    <citation type="submission" date="2024-05" db="EMBL/GenBank/DDBJ databases">
        <authorList>
            <person name="Yu L."/>
        </authorList>
    </citation>
    <scope>NUCLEOTIDE SEQUENCE</scope>
    <source>
        <strain evidence="5">G08B096</strain>
    </source>
</reference>
<dbReference type="SUPFAM" id="SSF117130">
    <property type="entry name" value="CsrA-like"/>
    <property type="match status" value="1"/>
</dbReference>
<dbReference type="GO" id="GO:0045947">
    <property type="term" value="P:negative regulation of translational initiation"/>
    <property type="evidence" value="ECO:0007669"/>
    <property type="project" value="UniProtKB-UniRule"/>
</dbReference>
<evidence type="ECO:0000256" key="3">
    <source>
        <dbReference type="ARBA" id="ARBA00022884"/>
    </source>
</evidence>
<dbReference type="GO" id="GO:1902208">
    <property type="term" value="P:regulation of bacterial-type flagellum assembly"/>
    <property type="evidence" value="ECO:0007669"/>
    <property type="project" value="UniProtKB-UniRule"/>
</dbReference>
<dbReference type="InterPro" id="IPR003751">
    <property type="entry name" value="CsrA"/>
</dbReference>
<dbReference type="Gene3D" id="2.60.40.4380">
    <property type="entry name" value="Translational regulator CsrA"/>
    <property type="match status" value="1"/>
</dbReference>
<keyword evidence="2 4" id="KW-0810">Translation regulation</keyword>
<proteinExistence type="inferred from homology"/>
<evidence type="ECO:0000256" key="2">
    <source>
        <dbReference type="ARBA" id="ARBA00022845"/>
    </source>
</evidence>
<dbReference type="EMBL" id="CP158374">
    <property type="protein sequence ID" value="XBX82519.1"/>
    <property type="molecule type" value="Genomic_DNA"/>
</dbReference>
<dbReference type="GO" id="GO:0006109">
    <property type="term" value="P:regulation of carbohydrate metabolic process"/>
    <property type="evidence" value="ECO:0007669"/>
    <property type="project" value="InterPro"/>
</dbReference>
<comment type="function">
    <text evidence="4">A translational regulator that binds mRNA to regulate translation initiation and/or mRNA stability. Usually binds in the 5'-UTR at or near the Shine-Dalgarno sequence preventing ribosome-binding, thus repressing translation. Its main target seems to be the major flagellin gene, while its function is anatagonized by FliW.</text>
</comment>
<keyword evidence="1 4" id="KW-0963">Cytoplasm</keyword>
<dbReference type="HAMAP" id="MF_00167">
    <property type="entry name" value="CsrA"/>
    <property type="match status" value="1"/>
</dbReference>
<protein>
    <recommendedName>
        <fullName evidence="4">Translational regulator CsrA</fullName>
    </recommendedName>
</protein>
<sequence>MLVLTRKSNERVLIGDDIVVTVLEVRGDNSVRLGIHAPRDRRIQREEIVVDVASANREAAVDASPEAAAALARLLARPGN</sequence>
<dbReference type="GO" id="GO:0048027">
    <property type="term" value="F:mRNA 5'-UTR binding"/>
    <property type="evidence" value="ECO:0007669"/>
    <property type="project" value="UniProtKB-UniRule"/>
</dbReference>
<dbReference type="PANTHER" id="PTHR34984:SF1">
    <property type="entry name" value="CARBON STORAGE REGULATOR"/>
    <property type="match status" value="1"/>
</dbReference>
<evidence type="ECO:0000256" key="1">
    <source>
        <dbReference type="ARBA" id="ARBA00022490"/>
    </source>
</evidence>
<dbReference type="GO" id="GO:0044781">
    <property type="term" value="P:bacterial-type flagellum organization"/>
    <property type="evidence" value="ECO:0007669"/>
    <property type="project" value="UniProtKB-KW"/>
</dbReference>
<keyword evidence="4" id="KW-1005">Bacterial flagellum biogenesis</keyword>
<dbReference type="GO" id="GO:0006402">
    <property type="term" value="P:mRNA catabolic process"/>
    <property type="evidence" value="ECO:0007669"/>
    <property type="project" value="InterPro"/>
</dbReference>
<dbReference type="Pfam" id="PF02599">
    <property type="entry name" value="CsrA"/>
    <property type="match status" value="1"/>
</dbReference>
<dbReference type="GO" id="GO:0005829">
    <property type="term" value="C:cytosol"/>
    <property type="evidence" value="ECO:0007669"/>
    <property type="project" value="TreeGrafter"/>
</dbReference>
<keyword evidence="3 4" id="KW-0694">RNA-binding</keyword>
<name>A0AAU7W7W1_9MICO</name>
<comment type="similarity">
    <text evidence="4">Belongs to the CsrA/RsmA family.</text>
</comment>
<dbReference type="AlphaFoldDB" id="A0AAU7W7W1"/>
<dbReference type="RefSeq" id="WP_350348536.1">
    <property type="nucleotide sequence ID" value="NZ_CP158374.1"/>
</dbReference>
<gene>
    <name evidence="4" type="primary">csrA</name>
    <name evidence="5" type="ORF">ABIQ69_01010</name>
</gene>
<evidence type="ECO:0000256" key="4">
    <source>
        <dbReference type="HAMAP-Rule" id="MF_00167"/>
    </source>
</evidence>